<gene>
    <name evidence="1" type="ORF">L3X38_028330</name>
</gene>
<organism evidence="1 2">
    <name type="scientific">Prunus dulcis</name>
    <name type="common">Almond</name>
    <name type="synonym">Amygdalus dulcis</name>
    <dbReference type="NCBI Taxonomy" id="3755"/>
    <lineage>
        <taxon>Eukaryota</taxon>
        <taxon>Viridiplantae</taxon>
        <taxon>Streptophyta</taxon>
        <taxon>Embryophyta</taxon>
        <taxon>Tracheophyta</taxon>
        <taxon>Spermatophyta</taxon>
        <taxon>Magnoliopsida</taxon>
        <taxon>eudicotyledons</taxon>
        <taxon>Gunneridae</taxon>
        <taxon>Pentapetalae</taxon>
        <taxon>rosids</taxon>
        <taxon>fabids</taxon>
        <taxon>Rosales</taxon>
        <taxon>Rosaceae</taxon>
        <taxon>Amygdaloideae</taxon>
        <taxon>Amygdaleae</taxon>
        <taxon>Prunus</taxon>
    </lineage>
</organism>
<protein>
    <submittedName>
        <fullName evidence="1">Uncharacterized protein</fullName>
    </submittedName>
</protein>
<dbReference type="EMBL" id="JAJFAZ020000005">
    <property type="protein sequence ID" value="KAI5328933.1"/>
    <property type="molecule type" value="Genomic_DNA"/>
</dbReference>
<reference evidence="1 2" key="1">
    <citation type="journal article" date="2022" name="G3 (Bethesda)">
        <title>Whole-genome sequence and methylome profiling of the almond [Prunus dulcis (Mill.) D.A. Webb] cultivar 'Nonpareil'.</title>
        <authorList>
            <person name="D'Amico-Willman K.M."/>
            <person name="Ouma W.Z."/>
            <person name="Meulia T."/>
            <person name="Sideli G.M."/>
            <person name="Gradziel T.M."/>
            <person name="Fresnedo-Ramirez J."/>
        </authorList>
    </citation>
    <scope>NUCLEOTIDE SEQUENCE [LARGE SCALE GENOMIC DNA]</scope>
    <source>
        <strain evidence="1">Clone GOH B32 T37-40</strain>
    </source>
</reference>
<dbReference type="Proteomes" id="UP001054821">
    <property type="component" value="Chromosome 5"/>
</dbReference>
<comment type="caution">
    <text evidence="1">The sequence shown here is derived from an EMBL/GenBank/DDBJ whole genome shotgun (WGS) entry which is preliminary data.</text>
</comment>
<name>A0AAD4VQX0_PRUDU</name>
<sequence length="67" mass="7406">MIASVINVMGQLHRNLCYVINGRNSCPIGCKISRCAALLASQKVQNVESISRLLHCKQIFVCSNSRD</sequence>
<proteinExistence type="predicted"/>
<evidence type="ECO:0000313" key="1">
    <source>
        <dbReference type="EMBL" id="KAI5328933.1"/>
    </source>
</evidence>
<keyword evidence="2" id="KW-1185">Reference proteome</keyword>
<evidence type="ECO:0000313" key="2">
    <source>
        <dbReference type="Proteomes" id="UP001054821"/>
    </source>
</evidence>
<dbReference type="AlphaFoldDB" id="A0AAD4VQX0"/>
<accession>A0AAD4VQX0</accession>